<sequence>MINKADRLVYNQTTNQAERYMALVAKCTGGKRINFSGSISYTTRAYAAAISHASGPASHLEAWRGTKKRTSYRGNTLWGINEKTAIVKYEQINNVTVDRCGLFIDPNHPFLGASPDGLIGEKGIIEVKYLPSIKGKLVASEVRHCYSIINNEIKLKQNHNYFYQVQGQLNITNRDFCDFVIYTDDDFHIERINIDRELWSTTMLPKLTTFYVNSILPEIVDGRVPRGLKVRDPTKDP</sequence>
<accession>A0A9N9MH54</accession>
<name>A0A9N9MH54_9CUCU</name>
<dbReference type="InterPro" id="IPR011335">
    <property type="entry name" value="Restrct_endonuc-II-like"/>
</dbReference>
<protein>
    <recommendedName>
        <fullName evidence="1">YqaJ viral recombinase domain-containing protein</fullName>
    </recommendedName>
</protein>
<dbReference type="InterPro" id="IPR011604">
    <property type="entry name" value="PDDEXK-like_dom_sf"/>
</dbReference>
<dbReference type="PANTHER" id="PTHR46609">
    <property type="entry name" value="EXONUCLEASE, PHAGE-TYPE/RECB, C-TERMINAL DOMAIN-CONTAINING PROTEIN"/>
    <property type="match status" value="1"/>
</dbReference>
<dbReference type="Gene3D" id="3.90.320.10">
    <property type="match status" value="1"/>
</dbReference>
<dbReference type="Proteomes" id="UP001152799">
    <property type="component" value="Chromosome 14"/>
</dbReference>
<feature type="domain" description="YqaJ viral recombinase" evidence="1">
    <location>
        <begin position="72"/>
        <end position="174"/>
    </location>
</feature>
<dbReference type="CDD" id="cd22343">
    <property type="entry name" value="PDDEXK_lambda_exonuclease-like"/>
    <property type="match status" value="1"/>
</dbReference>
<dbReference type="InterPro" id="IPR019080">
    <property type="entry name" value="YqaJ_viral_recombinase"/>
</dbReference>
<evidence type="ECO:0000259" key="1">
    <source>
        <dbReference type="Pfam" id="PF09588"/>
    </source>
</evidence>
<dbReference type="Pfam" id="PF09588">
    <property type="entry name" value="YqaJ"/>
    <property type="match status" value="1"/>
</dbReference>
<dbReference type="PANTHER" id="PTHR46609:SF8">
    <property type="entry name" value="YQAJ VIRAL RECOMBINASE DOMAIN-CONTAINING PROTEIN"/>
    <property type="match status" value="1"/>
</dbReference>
<dbReference type="SUPFAM" id="SSF52980">
    <property type="entry name" value="Restriction endonuclease-like"/>
    <property type="match status" value="1"/>
</dbReference>
<gene>
    <name evidence="2" type="ORF">CEUTPL_LOCUS4281</name>
</gene>
<dbReference type="AlphaFoldDB" id="A0A9N9MH54"/>
<dbReference type="EMBL" id="OU892290">
    <property type="protein sequence ID" value="CAG9763623.1"/>
    <property type="molecule type" value="Genomic_DNA"/>
</dbReference>
<organism evidence="2 3">
    <name type="scientific">Ceutorhynchus assimilis</name>
    <name type="common">cabbage seed weevil</name>
    <dbReference type="NCBI Taxonomy" id="467358"/>
    <lineage>
        <taxon>Eukaryota</taxon>
        <taxon>Metazoa</taxon>
        <taxon>Ecdysozoa</taxon>
        <taxon>Arthropoda</taxon>
        <taxon>Hexapoda</taxon>
        <taxon>Insecta</taxon>
        <taxon>Pterygota</taxon>
        <taxon>Neoptera</taxon>
        <taxon>Endopterygota</taxon>
        <taxon>Coleoptera</taxon>
        <taxon>Polyphaga</taxon>
        <taxon>Cucujiformia</taxon>
        <taxon>Curculionidae</taxon>
        <taxon>Ceutorhynchinae</taxon>
        <taxon>Ceutorhynchus</taxon>
    </lineage>
</organism>
<dbReference type="GO" id="GO:0006281">
    <property type="term" value="P:DNA repair"/>
    <property type="evidence" value="ECO:0007669"/>
    <property type="project" value="UniProtKB-ARBA"/>
</dbReference>
<reference evidence="2" key="1">
    <citation type="submission" date="2022-01" db="EMBL/GenBank/DDBJ databases">
        <authorList>
            <person name="King R."/>
        </authorList>
    </citation>
    <scope>NUCLEOTIDE SEQUENCE</scope>
</reference>
<proteinExistence type="predicted"/>
<dbReference type="InterPro" id="IPR051703">
    <property type="entry name" value="NF-kappa-B_Signaling_Reg"/>
</dbReference>
<evidence type="ECO:0000313" key="3">
    <source>
        <dbReference type="Proteomes" id="UP001152799"/>
    </source>
</evidence>
<keyword evidence="3" id="KW-1185">Reference proteome</keyword>
<evidence type="ECO:0000313" key="2">
    <source>
        <dbReference type="EMBL" id="CAG9763623.1"/>
    </source>
</evidence>
<dbReference type="OrthoDB" id="6781756at2759"/>